<protein>
    <submittedName>
        <fullName evidence="1">Uncharacterized protein</fullName>
    </submittedName>
</protein>
<gene>
    <name evidence="1" type="ORF">YD_74</name>
</gene>
<organism evidence="1 2">
    <name type="scientific">Acinetobacter phage LZ35</name>
    <dbReference type="NCBI Taxonomy" id="1792222"/>
    <lineage>
        <taxon>Viruses</taxon>
        <taxon>Duplodnaviria</taxon>
        <taxon>Heunggongvirae</taxon>
        <taxon>Uroviricota</taxon>
        <taxon>Caudoviricetes</taxon>
        <taxon>Obolenskvirus</taxon>
        <taxon>Obolenskvirus LZ35</taxon>
    </lineage>
</organism>
<dbReference type="RefSeq" id="YP_009291946.1">
    <property type="nucleotide sequence ID" value="NC_031117.1"/>
</dbReference>
<reference evidence="2" key="1">
    <citation type="submission" date="2016-01" db="EMBL/GenBank/DDBJ databases">
        <title>The genome sequence of bacteriophage LZ35 lytic for Acinetobacter baumannii.</title>
        <authorList>
            <person name="Guo Z."/>
            <person name="Huang H."/>
            <person name="Shi H."/>
            <person name="Sun Y."/>
        </authorList>
    </citation>
    <scope>NUCLEOTIDE SEQUENCE [LARGE SCALE GENOMIC DNA]</scope>
</reference>
<dbReference type="KEGG" id="vg:29068449"/>
<dbReference type="GeneID" id="29068449"/>
<proteinExistence type="predicted"/>
<keyword evidence="2" id="KW-1185">Reference proteome</keyword>
<accession>A0A191ZDK3</accession>
<dbReference type="EMBL" id="KU510289">
    <property type="protein sequence ID" value="ANJ65933.1"/>
    <property type="molecule type" value="Genomic_DNA"/>
</dbReference>
<sequence length="56" mass="6955">MNIDEIRKNKPTKKATHYCVDEGKTIYLKKNKNYGWDYWAHRWVYCCNWFKDIKPL</sequence>
<dbReference type="Proteomes" id="UP000201388">
    <property type="component" value="Segment"/>
</dbReference>
<evidence type="ECO:0000313" key="1">
    <source>
        <dbReference type="EMBL" id="ANJ65933.1"/>
    </source>
</evidence>
<dbReference type="OrthoDB" id="35505at10239"/>
<evidence type="ECO:0000313" key="2">
    <source>
        <dbReference type="Proteomes" id="UP000201388"/>
    </source>
</evidence>
<name>A0A191ZDK3_9CAUD</name>